<proteinExistence type="predicted"/>
<evidence type="ECO:0000313" key="2">
    <source>
        <dbReference type="EMBL" id="TDY42662.1"/>
    </source>
</evidence>
<gene>
    <name evidence="2" type="ORF">BX592_12024</name>
</gene>
<keyword evidence="3" id="KW-1185">Reference proteome</keyword>
<protein>
    <submittedName>
        <fullName evidence="2">Uncharacterized protein</fullName>
    </submittedName>
</protein>
<dbReference type="AlphaFoldDB" id="A0A4R8LHG1"/>
<comment type="caution">
    <text evidence="2">The sequence shown here is derived from an EMBL/GenBank/DDBJ whole genome shotgun (WGS) entry which is preliminary data.</text>
</comment>
<feature type="region of interest" description="Disordered" evidence="1">
    <location>
        <begin position="27"/>
        <end position="48"/>
    </location>
</feature>
<sequence length="48" mass="5004">MNRGRTMRAGCAGSDVLAQTGLAQIGLARASNATNPQGDLNDRTSTRK</sequence>
<organism evidence="2 3">
    <name type="scientific">Paraburkholderia rhizosphaerae</name>
    <dbReference type="NCBI Taxonomy" id="480658"/>
    <lineage>
        <taxon>Bacteria</taxon>
        <taxon>Pseudomonadati</taxon>
        <taxon>Pseudomonadota</taxon>
        <taxon>Betaproteobacteria</taxon>
        <taxon>Burkholderiales</taxon>
        <taxon>Burkholderiaceae</taxon>
        <taxon>Paraburkholderia</taxon>
    </lineage>
</organism>
<reference evidence="2 3" key="1">
    <citation type="submission" date="2019-03" db="EMBL/GenBank/DDBJ databases">
        <title>Genomic Encyclopedia of Type Strains, Phase III (KMG-III): the genomes of soil and plant-associated and newly described type strains.</title>
        <authorList>
            <person name="Whitman W."/>
        </authorList>
    </citation>
    <scope>NUCLEOTIDE SEQUENCE [LARGE SCALE GENOMIC DNA]</scope>
    <source>
        <strain evidence="2 3">LMG 29544</strain>
    </source>
</reference>
<accession>A0A4R8LHG1</accession>
<dbReference type="Proteomes" id="UP000295509">
    <property type="component" value="Unassembled WGS sequence"/>
</dbReference>
<dbReference type="EMBL" id="SORE01000020">
    <property type="protein sequence ID" value="TDY42662.1"/>
    <property type="molecule type" value="Genomic_DNA"/>
</dbReference>
<evidence type="ECO:0000313" key="3">
    <source>
        <dbReference type="Proteomes" id="UP000295509"/>
    </source>
</evidence>
<name>A0A4R8LHG1_9BURK</name>
<evidence type="ECO:0000256" key="1">
    <source>
        <dbReference type="SAM" id="MobiDB-lite"/>
    </source>
</evidence>